<feature type="transmembrane region" description="Helical" evidence="6">
    <location>
        <begin position="810"/>
        <end position="829"/>
    </location>
</feature>
<dbReference type="NCBIfam" id="TIGR03061">
    <property type="entry name" value="pip_yhgE_Nterm"/>
    <property type="match status" value="1"/>
</dbReference>
<dbReference type="Proteomes" id="UP000183687">
    <property type="component" value="Unassembled WGS sequence"/>
</dbReference>
<evidence type="ECO:0000313" key="9">
    <source>
        <dbReference type="Proteomes" id="UP000183687"/>
    </source>
</evidence>
<dbReference type="RefSeq" id="WP_002563517.1">
    <property type="nucleotide sequence ID" value="NZ_FNSH01000001.1"/>
</dbReference>
<evidence type="ECO:0000256" key="6">
    <source>
        <dbReference type="SAM" id="Phobius"/>
    </source>
</evidence>
<feature type="transmembrane region" description="Helical" evidence="6">
    <location>
        <begin position="541"/>
        <end position="560"/>
    </location>
</feature>
<evidence type="ECO:0000256" key="1">
    <source>
        <dbReference type="ARBA" id="ARBA00004141"/>
    </source>
</evidence>
<feature type="transmembrane region" description="Helical" evidence="6">
    <location>
        <begin position="609"/>
        <end position="633"/>
    </location>
</feature>
<comment type="caution">
    <text evidence="8">The sequence shown here is derived from an EMBL/GenBank/DDBJ whole genome shotgun (WGS) entry which is preliminary data.</text>
</comment>
<feature type="transmembrane region" description="Helical" evidence="6">
    <location>
        <begin position="21"/>
        <end position="39"/>
    </location>
</feature>
<feature type="transmembrane region" description="Helical" evidence="6">
    <location>
        <begin position="693"/>
        <end position="714"/>
    </location>
</feature>
<dbReference type="InterPro" id="IPR013525">
    <property type="entry name" value="ABC2_TM"/>
</dbReference>
<dbReference type="InterPro" id="IPR017501">
    <property type="entry name" value="Phage_infect_YhgE_C"/>
</dbReference>
<proteinExistence type="predicted"/>
<dbReference type="GO" id="GO:0016020">
    <property type="term" value="C:membrane"/>
    <property type="evidence" value="ECO:0007669"/>
    <property type="project" value="UniProtKB-SubCell"/>
</dbReference>
<dbReference type="InterPro" id="IPR017500">
    <property type="entry name" value="Phage_infect_YhgE_N"/>
</dbReference>
<dbReference type="EMBL" id="FNSH01000001">
    <property type="protein sequence ID" value="SEB46306.1"/>
    <property type="molecule type" value="Genomic_DNA"/>
</dbReference>
<comment type="subcellular location">
    <subcellularLocation>
        <location evidence="1">Membrane</location>
        <topology evidence="1">Multi-pass membrane protein</topology>
    </subcellularLocation>
</comment>
<keyword evidence="4 6" id="KW-0472">Membrane</keyword>
<evidence type="ECO:0000256" key="2">
    <source>
        <dbReference type="ARBA" id="ARBA00022692"/>
    </source>
</evidence>
<dbReference type="InterPro" id="IPR051328">
    <property type="entry name" value="T7SS_ABC-Transporter"/>
</dbReference>
<feature type="transmembrane region" description="Helical" evidence="6">
    <location>
        <begin position="785"/>
        <end position="804"/>
    </location>
</feature>
<feature type="transmembrane region" description="Helical" evidence="6">
    <location>
        <begin position="580"/>
        <end position="603"/>
    </location>
</feature>
<dbReference type="Gene3D" id="3.40.1710.10">
    <property type="entry name" value="abc type-2 transporter like domain"/>
    <property type="match status" value="1"/>
</dbReference>
<organism evidence="8 9">
    <name type="scientific">Atopobium minutum</name>
    <dbReference type="NCBI Taxonomy" id="1381"/>
    <lineage>
        <taxon>Bacteria</taxon>
        <taxon>Bacillati</taxon>
        <taxon>Actinomycetota</taxon>
        <taxon>Coriobacteriia</taxon>
        <taxon>Coriobacteriales</taxon>
        <taxon>Atopobiaceae</taxon>
        <taxon>Atopobium</taxon>
    </lineage>
</organism>
<gene>
    <name evidence="8" type="ORF">SAMN04489746_0301</name>
</gene>
<dbReference type="NCBIfam" id="TIGR03062">
    <property type="entry name" value="pip_yhgE_Cterm"/>
    <property type="match status" value="1"/>
</dbReference>
<feature type="transmembrane region" description="Helical" evidence="6">
    <location>
        <begin position="640"/>
        <end position="658"/>
    </location>
</feature>
<keyword evidence="2 6" id="KW-0812">Transmembrane</keyword>
<feature type="coiled-coil region" evidence="5">
    <location>
        <begin position="306"/>
        <end position="333"/>
    </location>
</feature>
<feature type="domain" description="ABC-2 type transporter transmembrane" evidence="7">
    <location>
        <begin position="25"/>
        <end position="161"/>
    </location>
</feature>
<accession>A0AB38A523</accession>
<evidence type="ECO:0000256" key="5">
    <source>
        <dbReference type="SAM" id="Coils"/>
    </source>
</evidence>
<dbReference type="AlphaFoldDB" id="A0AB38A523"/>
<dbReference type="PANTHER" id="PTHR43077:SF10">
    <property type="entry name" value="TRANSPORT PERMEASE PROTEIN"/>
    <property type="match status" value="1"/>
</dbReference>
<keyword evidence="5" id="KW-0175">Coiled coil</keyword>
<evidence type="ECO:0000256" key="3">
    <source>
        <dbReference type="ARBA" id="ARBA00022989"/>
    </source>
</evidence>
<name>A0AB38A523_9ACTN</name>
<evidence type="ECO:0000259" key="7">
    <source>
        <dbReference type="Pfam" id="PF12698"/>
    </source>
</evidence>
<evidence type="ECO:0000256" key="4">
    <source>
        <dbReference type="ARBA" id="ARBA00023136"/>
    </source>
</evidence>
<dbReference type="PANTHER" id="PTHR43077">
    <property type="entry name" value="TRANSPORT PERMEASE YVFS-RELATED"/>
    <property type="match status" value="1"/>
</dbReference>
<dbReference type="GO" id="GO:0140359">
    <property type="term" value="F:ABC-type transporter activity"/>
    <property type="evidence" value="ECO:0007669"/>
    <property type="project" value="InterPro"/>
</dbReference>
<keyword evidence="3 6" id="KW-1133">Transmembrane helix</keyword>
<feature type="domain" description="ABC-2 type transporter transmembrane" evidence="7">
    <location>
        <begin position="471"/>
        <end position="708"/>
    </location>
</feature>
<sequence>MSKNSLAVFCRDVKRIVHNPVALLVTIGVLILPSLYAWFNIKANWDPYKNTSTIPIAVVNQDEGAVVGDKGFNNAGDLIEEKLKENDQLKWTFVTEEQATTGVKSGEYYAAFIIPKNFTASLGDVLDGDTKPAHITYLVNEKLNAVAPKVTDSGATTLETQISRKFVTLAGTTVADKLKAKVQVRTNGLDTAQQTVVGDLRELSSTLDELSGKTTNAQDAIEQGRAVLADAQKTLESLEGTTDDLATTLDKASGKLAATRQTSQDLMAQLSGALNNSSTTIASISSKANYNIGQLSGDVGWAQGKMDSALAQLRSANQNVASITQELQSIRDTIARLSLILPTSQQAQAKVLASLDAQISALQDLYTSQKGRLDTLQARSDSLRQGNENVANLSSTLNSALQNGADATNKLTQELMGTSYPQLSSALDSFASVSGDISGTLQQLPSILKQTNTSLSQLDEVLDQSSRALDRTKNALTSTSKRTDELANDLATIQGVKNLEGVSDILELDTEQFGEFVGSPVQMVSKPIFVVANYGSGVAPFYTNLAIWVGGFVLVAIYKLEVDSEEIEGLTPAQAYFGRWLLLGLLGLLQALICCVGDLMLGIQCIYPALFILAGLVESFVYVGFIYALSVAFKHIGKALCVLLVVLQIPGSSGLYPIEMMPNFFRFLNPFLPFTYGINAMREAIAGLNGADYSFYLLVLVAFLIPALIVGVGLRRWLLNINALFDQKLRESHMMYPEHEVKPLHHYRIRMLLLAIREPGSYQDFMVRRAQKFEAGYARRIRKGVIALLVIPLVLLAGLFVLPFKMVALVAWIISLLITLTYLLVVEFLHSRIELGQSLLNKSSDELYDLLDAEMRSNS</sequence>
<reference evidence="8 9" key="1">
    <citation type="submission" date="2016-10" db="EMBL/GenBank/DDBJ databases">
        <authorList>
            <person name="Varghese N."/>
            <person name="Submissions S."/>
        </authorList>
    </citation>
    <scope>NUCLEOTIDE SEQUENCE [LARGE SCALE GENOMIC DNA]</scope>
    <source>
        <strain evidence="8 9">DSM 20586</strain>
    </source>
</reference>
<protein>
    <submittedName>
        <fullName evidence="8">Membrane protein</fullName>
    </submittedName>
</protein>
<dbReference type="Pfam" id="PF12698">
    <property type="entry name" value="ABC2_membrane_3"/>
    <property type="match status" value="2"/>
</dbReference>
<evidence type="ECO:0000313" key="8">
    <source>
        <dbReference type="EMBL" id="SEB46306.1"/>
    </source>
</evidence>